<dbReference type="EMBL" id="JXCE01000076">
    <property type="protein sequence ID" value="KPA42071.1"/>
    <property type="molecule type" value="Genomic_DNA"/>
</dbReference>
<feature type="region of interest" description="Disordered" evidence="2">
    <location>
        <begin position="1"/>
        <end position="124"/>
    </location>
</feature>
<keyword evidence="3" id="KW-1133">Transmembrane helix</keyword>
<dbReference type="OrthoDB" id="5430750at2759"/>
<evidence type="ECO:0000256" key="3">
    <source>
        <dbReference type="SAM" id="Phobius"/>
    </source>
</evidence>
<dbReference type="Proteomes" id="UP000037904">
    <property type="component" value="Unassembled WGS sequence"/>
</dbReference>
<dbReference type="GO" id="GO:0000287">
    <property type="term" value="F:magnesium ion binding"/>
    <property type="evidence" value="ECO:0007669"/>
    <property type="project" value="TreeGrafter"/>
</dbReference>
<dbReference type="Pfam" id="PF01544">
    <property type="entry name" value="CorA"/>
    <property type="match status" value="1"/>
</dbReference>
<reference evidence="4 5" key="1">
    <citation type="submission" date="2015-04" db="EMBL/GenBank/DDBJ databases">
        <title>The draft genome sequence of Fusarium langsethiae, a T-2/HT-2 mycotoxin producer.</title>
        <authorList>
            <person name="Lysoe E."/>
            <person name="Divon H.H."/>
            <person name="Terzi V."/>
            <person name="Orru L."/>
            <person name="Lamontanara A."/>
            <person name="Kolseth A.-K."/>
            <person name="Frandsen R.J."/>
            <person name="Nielsen K."/>
            <person name="Thrane U."/>
        </authorList>
    </citation>
    <scope>NUCLEOTIDE SEQUENCE [LARGE SCALE GENOMIC DNA]</scope>
    <source>
        <strain evidence="4 5">Fl201059</strain>
    </source>
</reference>
<dbReference type="PANTHER" id="PTHR46494">
    <property type="entry name" value="CORA FAMILY METAL ION TRANSPORTER (EUROFUNG)"/>
    <property type="match status" value="1"/>
</dbReference>
<dbReference type="GO" id="GO:0015087">
    <property type="term" value="F:cobalt ion transmembrane transporter activity"/>
    <property type="evidence" value="ECO:0007669"/>
    <property type="project" value="TreeGrafter"/>
</dbReference>
<evidence type="ECO:0000313" key="4">
    <source>
        <dbReference type="EMBL" id="KPA42071.1"/>
    </source>
</evidence>
<feature type="compositionally biased region" description="Basic and acidic residues" evidence="2">
    <location>
        <begin position="30"/>
        <end position="42"/>
    </location>
</feature>
<accession>A0A0N0DF39</accession>
<keyword evidence="3" id="KW-0472">Membrane</keyword>
<feature type="compositionally biased region" description="Low complexity" evidence="2">
    <location>
        <begin position="67"/>
        <end position="76"/>
    </location>
</feature>
<proteinExistence type="predicted"/>
<dbReference type="PANTHER" id="PTHR46494:SF1">
    <property type="entry name" value="CORA FAMILY METAL ION TRANSPORTER (EUROFUNG)"/>
    <property type="match status" value="1"/>
</dbReference>
<evidence type="ECO:0000256" key="2">
    <source>
        <dbReference type="SAM" id="MobiDB-lite"/>
    </source>
</evidence>
<organism evidence="4 5">
    <name type="scientific">Fusarium langsethiae</name>
    <dbReference type="NCBI Taxonomy" id="179993"/>
    <lineage>
        <taxon>Eukaryota</taxon>
        <taxon>Fungi</taxon>
        <taxon>Dikarya</taxon>
        <taxon>Ascomycota</taxon>
        <taxon>Pezizomycotina</taxon>
        <taxon>Sordariomycetes</taxon>
        <taxon>Hypocreomycetidae</taxon>
        <taxon>Hypocreales</taxon>
        <taxon>Nectriaceae</taxon>
        <taxon>Fusarium</taxon>
    </lineage>
</organism>
<keyword evidence="3" id="KW-0812">Transmembrane</keyword>
<dbReference type="GO" id="GO:0050897">
    <property type="term" value="F:cobalt ion binding"/>
    <property type="evidence" value="ECO:0007669"/>
    <property type="project" value="TreeGrafter"/>
</dbReference>
<sequence>MAHELPDIGLKNDNTRETAPPTEIPTRQVVTEEKSTTTDIQHDTPCPQEQSNAVKTSDEQPDNNERSSSLEQSSQQPGDRAGRDAESEDPDVRSAIGSEPSSNEDSSQVEVSFDSHADPNQSEVVEFERLSPKVERKCLEVIRRKLLFMWGVSTEDVPTIRMNSHDLPTLRFSTDNDTTVNLVWDERKRTEADTREVVRAQLSTCQAWPRHRLVPGVGQFVLASDGTVPATEIRWEHVQQPFQDDLAAYDDGVRYAGYEDTWHRWCFESAPGLPFEASKNPVRGKIVTFEVSMKGWGETLDAIDKLVHVNLSDFDNRDRIEDLMFDKSFNRSKDYFVALQLLRIINEWIDEVIPSIQEIREYPSLKRSGLYSTEISENLNAVDIYMKEGASAVQRRIRKKTEEINSLRDGLFNATSLRESTKAMALNQAIYVFTVVTVLFTPVSFLATFWALPFLNNPKEGSDIVPEPSAFRNSFIVMPLLTYALVLGIAWLHGGSYDNGQDLYGSFALGCQKGEGRHLPMRDLDPDSMMIHKGNGKMRKFLLSAFIPRDVYATTLEHFLL</sequence>
<dbReference type="GO" id="GO:0015095">
    <property type="term" value="F:magnesium ion transmembrane transporter activity"/>
    <property type="evidence" value="ECO:0007669"/>
    <property type="project" value="TreeGrafter"/>
</dbReference>
<feature type="transmembrane region" description="Helical" evidence="3">
    <location>
        <begin position="475"/>
        <end position="492"/>
    </location>
</feature>
<dbReference type="InterPro" id="IPR002523">
    <property type="entry name" value="MgTranspt_CorA/ZnTranspt_ZntB"/>
</dbReference>
<dbReference type="GO" id="GO:0005886">
    <property type="term" value="C:plasma membrane"/>
    <property type="evidence" value="ECO:0007669"/>
    <property type="project" value="UniProtKB-SubCell"/>
</dbReference>
<feature type="compositionally biased region" description="Polar residues" evidence="2">
    <location>
        <begin position="99"/>
        <end position="110"/>
    </location>
</feature>
<name>A0A0N0DF39_FUSLA</name>
<comment type="subcellular location">
    <subcellularLocation>
        <location evidence="1">Cell membrane</location>
        <topology evidence="1">Multi-pass membrane protein</topology>
    </subcellularLocation>
</comment>
<dbReference type="Gene3D" id="1.20.58.340">
    <property type="entry name" value="Magnesium transport protein CorA, transmembrane region"/>
    <property type="match status" value="1"/>
</dbReference>
<keyword evidence="5" id="KW-1185">Reference proteome</keyword>
<dbReference type="AlphaFoldDB" id="A0A0N0DF39"/>
<gene>
    <name evidence="4" type="ORF">FLAG1_05027</name>
</gene>
<feature type="transmembrane region" description="Helical" evidence="3">
    <location>
        <begin position="430"/>
        <end position="455"/>
    </location>
</feature>
<comment type="caution">
    <text evidence="4">The sequence shown here is derived from an EMBL/GenBank/DDBJ whole genome shotgun (WGS) entry which is preliminary data.</text>
</comment>
<evidence type="ECO:0000256" key="1">
    <source>
        <dbReference type="ARBA" id="ARBA00004651"/>
    </source>
</evidence>
<evidence type="ECO:0000313" key="5">
    <source>
        <dbReference type="Proteomes" id="UP000037904"/>
    </source>
</evidence>
<protein>
    <submittedName>
        <fullName evidence="4">Uncharacterized protein</fullName>
    </submittedName>
</protein>